<evidence type="ECO:0000313" key="3">
    <source>
        <dbReference type="Proteomes" id="UP001154329"/>
    </source>
</evidence>
<feature type="transmembrane region" description="Helical" evidence="1">
    <location>
        <begin position="110"/>
        <end position="130"/>
    </location>
</feature>
<keyword evidence="1" id="KW-1133">Transmembrane helix</keyword>
<organism evidence="2 3">
    <name type="scientific">Aphis gossypii</name>
    <name type="common">Cotton aphid</name>
    <dbReference type="NCBI Taxonomy" id="80765"/>
    <lineage>
        <taxon>Eukaryota</taxon>
        <taxon>Metazoa</taxon>
        <taxon>Ecdysozoa</taxon>
        <taxon>Arthropoda</taxon>
        <taxon>Hexapoda</taxon>
        <taxon>Insecta</taxon>
        <taxon>Pterygota</taxon>
        <taxon>Neoptera</taxon>
        <taxon>Paraneoptera</taxon>
        <taxon>Hemiptera</taxon>
        <taxon>Sternorrhyncha</taxon>
        <taxon>Aphidomorpha</taxon>
        <taxon>Aphidoidea</taxon>
        <taxon>Aphididae</taxon>
        <taxon>Aphidini</taxon>
        <taxon>Aphis</taxon>
        <taxon>Aphis</taxon>
    </lineage>
</organism>
<accession>A0A9P0NHQ7</accession>
<dbReference type="Proteomes" id="UP001154329">
    <property type="component" value="Chromosome 2"/>
</dbReference>
<dbReference type="EMBL" id="OU899035">
    <property type="protein sequence ID" value="CAH1724105.1"/>
    <property type="molecule type" value="Genomic_DNA"/>
</dbReference>
<gene>
    <name evidence="2" type="ORF">APHIGO_LOCUS5462</name>
</gene>
<name>A0A9P0NHQ7_APHGO</name>
<reference evidence="2" key="1">
    <citation type="submission" date="2022-02" db="EMBL/GenBank/DDBJ databases">
        <authorList>
            <person name="King R."/>
        </authorList>
    </citation>
    <scope>NUCLEOTIDE SEQUENCE</scope>
</reference>
<evidence type="ECO:0000256" key="1">
    <source>
        <dbReference type="SAM" id="Phobius"/>
    </source>
</evidence>
<evidence type="ECO:0000313" key="2">
    <source>
        <dbReference type="EMBL" id="CAH1724105.1"/>
    </source>
</evidence>
<dbReference type="AlphaFoldDB" id="A0A9P0NHQ7"/>
<protein>
    <submittedName>
        <fullName evidence="2">Uncharacterized protein</fullName>
    </submittedName>
</protein>
<proteinExistence type="predicted"/>
<feature type="transmembrane region" description="Helical" evidence="1">
    <location>
        <begin position="81"/>
        <end position="104"/>
    </location>
</feature>
<keyword evidence="3" id="KW-1185">Reference proteome</keyword>
<sequence length="139" mass="16135">MVARVGRSRSTSRWGAVLRGVDYRETPISRARARSLTRETIDPGRVPGTVDEDIYDTLIIIYNIVLLRGCVRRILRHGLPFFPTSFPPILFFFPFCFRSCDALFSRISRIARWRVCIYVCMCVCVCVREYRVSARKSFS</sequence>
<reference evidence="2" key="2">
    <citation type="submission" date="2022-10" db="EMBL/GenBank/DDBJ databases">
        <authorList>
            <consortium name="ENA_rothamsted_submissions"/>
            <consortium name="culmorum"/>
            <person name="King R."/>
        </authorList>
    </citation>
    <scope>NUCLEOTIDE SEQUENCE</scope>
</reference>
<keyword evidence="1" id="KW-0472">Membrane</keyword>
<keyword evidence="1" id="KW-0812">Transmembrane</keyword>